<gene>
    <name evidence="1" type="ORF">OR16_20307</name>
</gene>
<proteinExistence type="predicted"/>
<dbReference type="PATRIC" id="fig|1127483.3.peg.4071"/>
<dbReference type="Gene3D" id="1.10.10.10">
    <property type="entry name" value="Winged helix-like DNA-binding domain superfamily/Winged helix DNA-binding domain"/>
    <property type="match status" value="1"/>
</dbReference>
<dbReference type="OrthoDB" id="8955285at2"/>
<dbReference type="Proteomes" id="UP000005808">
    <property type="component" value="Unassembled WGS sequence"/>
</dbReference>
<dbReference type="AlphaFoldDB" id="H1S7W7"/>
<sequence length="314" mass="35348">MTNITHDQIEAAKAILFSKQRVSTSLLQRTLKLPYSDTEAVLNALQHQDVVTPRLDGVRRLTKAFENEDTTARVSFVRSVFESVRYFSEMWEEGNSGHTKIMKLLRPSSQVAPLQIRKLILHECFQTRRMGLLEASVALVEYCCDRGLAPAVDDDDLSELGIMCSSASRPFTLVSDPAAMRKRSFVRLARYLSLRGMDSDTRCFEYFLRGVYDVPTGQGKNGGTYNEHVVPLAYIRKHCVHLLTQGGTAEQATSDIIRFLAIVKITDDERNYLDRSISSGGLGLQVDMPEAWYPEVGDIFARLHKAGIEFQMST</sequence>
<protein>
    <submittedName>
        <fullName evidence="1">Uncharacterized protein</fullName>
    </submittedName>
</protein>
<comment type="caution">
    <text evidence="1">The sequence shown here is derived from an EMBL/GenBank/DDBJ whole genome shotgun (WGS) entry which is preliminary data.</text>
</comment>
<dbReference type="InterPro" id="IPR036388">
    <property type="entry name" value="WH-like_DNA-bd_sf"/>
</dbReference>
<accession>H1S7W7</accession>
<dbReference type="EMBL" id="AHJE01000049">
    <property type="protein sequence ID" value="EHP41366.1"/>
    <property type="molecule type" value="Genomic_DNA"/>
</dbReference>
<name>H1S7W7_9BURK</name>
<dbReference type="RefSeq" id="WP_006159512.1">
    <property type="nucleotide sequence ID" value="NZ_AHJE01000049.1"/>
</dbReference>
<evidence type="ECO:0000313" key="2">
    <source>
        <dbReference type="Proteomes" id="UP000005808"/>
    </source>
</evidence>
<evidence type="ECO:0000313" key="1">
    <source>
        <dbReference type="EMBL" id="EHP41366.1"/>
    </source>
</evidence>
<organism evidence="1 2">
    <name type="scientific">Cupriavidus basilensis OR16</name>
    <dbReference type="NCBI Taxonomy" id="1127483"/>
    <lineage>
        <taxon>Bacteria</taxon>
        <taxon>Pseudomonadati</taxon>
        <taxon>Pseudomonadota</taxon>
        <taxon>Betaproteobacteria</taxon>
        <taxon>Burkholderiales</taxon>
        <taxon>Burkholderiaceae</taxon>
        <taxon>Cupriavidus</taxon>
    </lineage>
</organism>
<reference evidence="1 2" key="1">
    <citation type="journal article" date="2012" name="J. Bacteriol.">
        <title>De Novo Genome Project of Cupriavidus basilensis OR16.</title>
        <authorList>
            <person name="Cserhati M."/>
            <person name="Kriszt B."/>
            <person name="Szoboszlay S."/>
            <person name="Toth A."/>
            <person name="Szabo I."/>
            <person name="Tancsics A."/>
            <person name="Nagy I."/>
            <person name="Horvath B."/>
            <person name="Nagy I."/>
            <person name="Kukolya J."/>
        </authorList>
    </citation>
    <scope>NUCLEOTIDE SEQUENCE [LARGE SCALE GENOMIC DNA]</scope>
    <source>
        <strain evidence="1 2">OR16</strain>
    </source>
</reference>